<protein>
    <submittedName>
        <fullName evidence="3">Uncharacterized protein</fullName>
    </submittedName>
</protein>
<feature type="compositionally biased region" description="Low complexity" evidence="1">
    <location>
        <begin position="93"/>
        <end position="109"/>
    </location>
</feature>
<reference evidence="4" key="1">
    <citation type="journal article" date="2019" name="Int. J. Syst. Evol. Microbiol.">
        <title>The Global Catalogue of Microorganisms (GCM) 10K type strain sequencing project: providing services to taxonomists for standard genome sequencing and annotation.</title>
        <authorList>
            <consortium name="The Broad Institute Genomics Platform"/>
            <consortium name="The Broad Institute Genome Sequencing Center for Infectious Disease"/>
            <person name="Wu L."/>
            <person name="Ma J."/>
        </authorList>
    </citation>
    <scope>NUCLEOTIDE SEQUENCE [LARGE SCALE GENOMIC DNA]</scope>
    <source>
        <strain evidence="4">CGMCC 4.7020</strain>
    </source>
</reference>
<organism evidence="3 4">
    <name type="scientific">Streptomyces kaempferi</name>
    <dbReference type="NCBI Taxonomy" id="333725"/>
    <lineage>
        <taxon>Bacteria</taxon>
        <taxon>Bacillati</taxon>
        <taxon>Actinomycetota</taxon>
        <taxon>Actinomycetes</taxon>
        <taxon>Kitasatosporales</taxon>
        <taxon>Streptomycetaceae</taxon>
        <taxon>Streptomyces</taxon>
    </lineage>
</organism>
<evidence type="ECO:0000256" key="2">
    <source>
        <dbReference type="SAM" id="Phobius"/>
    </source>
</evidence>
<evidence type="ECO:0000256" key="1">
    <source>
        <dbReference type="SAM" id="MobiDB-lite"/>
    </source>
</evidence>
<evidence type="ECO:0000313" key="4">
    <source>
        <dbReference type="Proteomes" id="UP001597058"/>
    </source>
</evidence>
<dbReference type="RefSeq" id="WP_381238198.1">
    <property type="nucleotide sequence ID" value="NZ_JBHSKH010000055.1"/>
</dbReference>
<accession>A0ABW3XRJ6</accession>
<dbReference type="EMBL" id="JBHTMM010000083">
    <property type="protein sequence ID" value="MFD1311566.1"/>
    <property type="molecule type" value="Genomic_DNA"/>
</dbReference>
<keyword evidence="2" id="KW-0472">Membrane</keyword>
<gene>
    <name evidence="3" type="ORF">ACFQ5X_37900</name>
</gene>
<keyword evidence="4" id="KW-1185">Reference proteome</keyword>
<dbReference type="Proteomes" id="UP001597058">
    <property type="component" value="Unassembled WGS sequence"/>
</dbReference>
<feature type="region of interest" description="Disordered" evidence="1">
    <location>
        <begin position="83"/>
        <end position="109"/>
    </location>
</feature>
<keyword evidence="2" id="KW-0812">Transmembrane</keyword>
<keyword evidence="2" id="KW-1133">Transmembrane helix</keyword>
<name>A0ABW3XRJ6_9ACTN</name>
<feature type="transmembrane region" description="Helical" evidence="2">
    <location>
        <begin position="34"/>
        <end position="67"/>
    </location>
</feature>
<comment type="caution">
    <text evidence="3">The sequence shown here is derived from an EMBL/GenBank/DDBJ whole genome shotgun (WGS) entry which is preliminary data.</text>
</comment>
<sequence>MTPVRDLMLAGQLNDLGDSWISMFKEWADRGMQVGLVCIVVVVMVQRFSIKAGIAALLALVVALGLYNSREDLAKMFEDEVNHPSQGAPAVSGPAQAPGERAAGAEAGL</sequence>
<evidence type="ECO:0000313" key="3">
    <source>
        <dbReference type="EMBL" id="MFD1311566.1"/>
    </source>
</evidence>
<proteinExistence type="predicted"/>